<sequence>MCNYIFDKMDIKLRIEQPSDYNETENVTREAFWNHFSPGCDEHYLLHIMRNHPKFVPELDIVAELNGKIVGNVVCLKSFIMADDGNQYEVLSLGPISVLPEYQQKGIGGKMIALTKERAFDMGFRAILLCGDPDYYLRQRFIPAETLGIRTEDNMYATALHVYELYDNALANAKGRYIEDEIYQVDKSAANEFDKRFPPKEIIVGTPSQKQFDQIVVMRRKAI</sequence>
<name>A0A174H4E5_9BACE</name>
<dbReference type="SUPFAM" id="SSF55729">
    <property type="entry name" value="Acyl-CoA N-acyltransferases (Nat)"/>
    <property type="match status" value="1"/>
</dbReference>
<dbReference type="InterPro" id="IPR016181">
    <property type="entry name" value="Acyl_CoA_acyltransferase"/>
</dbReference>
<evidence type="ECO:0000313" key="2">
    <source>
        <dbReference type="EMBL" id="CUO69892.1"/>
    </source>
</evidence>
<dbReference type="STRING" id="338188.ERS852397_02585"/>
<evidence type="ECO:0000259" key="1">
    <source>
        <dbReference type="PROSITE" id="PS51186"/>
    </source>
</evidence>
<accession>A0A174H4E5</accession>
<dbReference type="InterPro" id="IPR000182">
    <property type="entry name" value="GNAT_dom"/>
</dbReference>
<dbReference type="GO" id="GO:0016747">
    <property type="term" value="F:acyltransferase activity, transferring groups other than amino-acyl groups"/>
    <property type="evidence" value="ECO:0007669"/>
    <property type="project" value="InterPro"/>
</dbReference>
<dbReference type="AlphaFoldDB" id="A0A174H4E5"/>
<feature type="domain" description="N-acetyltransferase" evidence="1">
    <location>
        <begin position="11"/>
        <end position="168"/>
    </location>
</feature>
<dbReference type="Pfam" id="PF00583">
    <property type="entry name" value="Acetyltransf_1"/>
    <property type="match status" value="1"/>
</dbReference>
<protein>
    <submittedName>
        <fullName evidence="2">Predicted acetyltransferase</fullName>
    </submittedName>
</protein>
<reference evidence="2 3" key="1">
    <citation type="submission" date="2015-09" db="EMBL/GenBank/DDBJ databases">
        <authorList>
            <consortium name="Pathogen Informatics"/>
        </authorList>
    </citation>
    <scope>NUCLEOTIDE SEQUENCE [LARGE SCALE GENOMIC DNA]</scope>
    <source>
        <strain evidence="2 3">2789STDY5608840</strain>
    </source>
</reference>
<keyword evidence="2" id="KW-0808">Transferase</keyword>
<dbReference type="PROSITE" id="PS51186">
    <property type="entry name" value="GNAT"/>
    <property type="match status" value="1"/>
</dbReference>
<dbReference type="Gene3D" id="3.40.630.30">
    <property type="match status" value="1"/>
</dbReference>
<dbReference type="EMBL" id="CYZH01000014">
    <property type="protein sequence ID" value="CUO69892.1"/>
    <property type="molecule type" value="Genomic_DNA"/>
</dbReference>
<proteinExistence type="predicted"/>
<evidence type="ECO:0000313" key="3">
    <source>
        <dbReference type="Proteomes" id="UP000095517"/>
    </source>
</evidence>
<dbReference type="Proteomes" id="UP000095517">
    <property type="component" value="Unassembled WGS sequence"/>
</dbReference>
<organism evidence="2 3">
    <name type="scientific">Bacteroides finegoldii</name>
    <dbReference type="NCBI Taxonomy" id="338188"/>
    <lineage>
        <taxon>Bacteria</taxon>
        <taxon>Pseudomonadati</taxon>
        <taxon>Bacteroidota</taxon>
        <taxon>Bacteroidia</taxon>
        <taxon>Bacteroidales</taxon>
        <taxon>Bacteroidaceae</taxon>
        <taxon>Bacteroides</taxon>
    </lineage>
</organism>
<gene>
    <name evidence="2" type="ORF">ERS852397_02585</name>
</gene>
<dbReference type="CDD" id="cd04301">
    <property type="entry name" value="NAT_SF"/>
    <property type="match status" value="1"/>
</dbReference>